<reference evidence="13 14" key="1">
    <citation type="submission" date="2019-12" db="EMBL/GenBank/DDBJ databases">
        <authorList>
            <person name="Scholz U."/>
            <person name="Mascher M."/>
            <person name="Fiebig A."/>
        </authorList>
    </citation>
    <scope>NUCLEOTIDE SEQUENCE</scope>
</reference>
<gene>
    <name evidence="13" type="ORF">SI7747_08010218</name>
</gene>
<keyword evidence="9 12" id="KW-0687">Ribonucleoprotein</keyword>
<keyword evidence="3" id="KW-0150">Chloroplast</keyword>
<dbReference type="HAMAP" id="MF_01345_B">
    <property type="entry name" value="Ribosomal_uS17_B"/>
    <property type="match status" value="1"/>
</dbReference>
<dbReference type="PRINTS" id="PR00973">
    <property type="entry name" value="RIBOSOMALS17"/>
</dbReference>
<dbReference type="PANTHER" id="PTHR10744">
    <property type="entry name" value="40S RIBOSOMAL PROTEIN S11 FAMILY MEMBER"/>
    <property type="match status" value="1"/>
</dbReference>
<evidence type="ECO:0000256" key="4">
    <source>
        <dbReference type="ARBA" id="ARBA00022640"/>
    </source>
</evidence>
<evidence type="ECO:0000313" key="14">
    <source>
        <dbReference type="Proteomes" id="UP001189122"/>
    </source>
</evidence>
<evidence type="ECO:0000256" key="8">
    <source>
        <dbReference type="ARBA" id="ARBA00022980"/>
    </source>
</evidence>
<dbReference type="GO" id="GO:0009507">
    <property type="term" value="C:chloroplast"/>
    <property type="evidence" value="ECO:0007669"/>
    <property type="project" value="UniProtKB-SubCell"/>
</dbReference>
<evidence type="ECO:0000256" key="3">
    <source>
        <dbReference type="ARBA" id="ARBA00022528"/>
    </source>
</evidence>
<dbReference type="SUPFAM" id="SSF50249">
    <property type="entry name" value="Nucleic acid-binding proteins"/>
    <property type="match status" value="1"/>
</dbReference>
<keyword evidence="4" id="KW-0934">Plastid</keyword>
<evidence type="ECO:0000256" key="6">
    <source>
        <dbReference type="ARBA" id="ARBA00022884"/>
    </source>
</evidence>
<comment type="subcellular location">
    <subcellularLocation>
        <location evidence="1">Plastid</location>
        <location evidence="1">Chloroplast</location>
    </subcellularLocation>
</comment>
<keyword evidence="7" id="KW-0809">Transit peptide</keyword>
<dbReference type="GO" id="GO:0003735">
    <property type="term" value="F:structural constituent of ribosome"/>
    <property type="evidence" value="ECO:0007669"/>
    <property type="project" value="InterPro"/>
</dbReference>
<dbReference type="EMBL" id="LR743595">
    <property type="protein sequence ID" value="CAA2624379.1"/>
    <property type="molecule type" value="Genomic_DNA"/>
</dbReference>
<dbReference type="EMBL" id="CACRZD030000008">
    <property type="protein sequence ID" value="CAA6663829.1"/>
    <property type="molecule type" value="Genomic_DNA"/>
</dbReference>
<evidence type="ECO:0000256" key="5">
    <source>
        <dbReference type="ARBA" id="ARBA00022730"/>
    </source>
</evidence>
<dbReference type="NCBIfam" id="TIGR03635">
    <property type="entry name" value="uS17_bact"/>
    <property type="match status" value="1"/>
</dbReference>
<dbReference type="GO" id="GO:1990904">
    <property type="term" value="C:ribonucleoprotein complex"/>
    <property type="evidence" value="ECO:0007669"/>
    <property type="project" value="UniProtKB-KW"/>
</dbReference>
<name>A0A7I8J197_SPIIN</name>
<dbReference type="InterPro" id="IPR019979">
    <property type="entry name" value="Ribosomal_uS17_CS"/>
</dbReference>
<comment type="similarity">
    <text evidence="2 12">Belongs to the universal ribosomal protein uS17 family.</text>
</comment>
<evidence type="ECO:0000256" key="12">
    <source>
        <dbReference type="RuleBase" id="RU003872"/>
    </source>
</evidence>
<proteinExistence type="inferred from homology"/>
<dbReference type="InterPro" id="IPR019984">
    <property type="entry name" value="Ribosomal_uS17_bact/chlr"/>
</dbReference>
<evidence type="ECO:0000256" key="7">
    <source>
        <dbReference type="ARBA" id="ARBA00022946"/>
    </source>
</evidence>
<dbReference type="Gene3D" id="2.40.50.140">
    <property type="entry name" value="Nucleic acid-binding proteins"/>
    <property type="match status" value="1"/>
</dbReference>
<accession>A0A7I8J197</accession>
<evidence type="ECO:0000256" key="10">
    <source>
        <dbReference type="ARBA" id="ARBA00035251"/>
    </source>
</evidence>
<dbReference type="CDD" id="cd00364">
    <property type="entry name" value="Ribosomal_uS17"/>
    <property type="match status" value="1"/>
</dbReference>
<keyword evidence="8 12" id="KW-0689">Ribosomal protein</keyword>
<dbReference type="NCBIfam" id="NF004123">
    <property type="entry name" value="PRK05610.1"/>
    <property type="match status" value="1"/>
</dbReference>
<keyword evidence="6" id="KW-0694">RNA-binding</keyword>
<dbReference type="PROSITE" id="PS00056">
    <property type="entry name" value="RIBOSOMAL_S17"/>
    <property type="match status" value="1"/>
</dbReference>
<evidence type="ECO:0000256" key="9">
    <source>
        <dbReference type="ARBA" id="ARBA00023274"/>
    </source>
</evidence>
<keyword evidence="14" id="KW-1185">Reference proteome</keyword>
<evidence type="ECO:0000313" key="13">
    <source>
        <dbReference type="EMBL" id="CAA2624379.1"/>
    </source>
</evidence>
<dbReference type="GO" id="GO:0019843">
    <property type="term" value="F:rRNA binding"/>
    <property type="evidence" value="ECO:0007669"/>
    <property type="project" value="UniProtKB-KW"/>
</dbReference>
<dbReference type="GO" id="GO:0005840">
    <property type="term" value="C:ribosome"/>
    <property type="evidence" value="ECO:0007669"/>
    <property type="project" value="UniProtKB-KW"/>
</dbReference>
<sequence>MAPSQEDPLSSLPEALLLGFSPLGADIPPANCPGHEDLQGRVVSDANDKTVAVEVTRLAPHPKYKRRIRKKKTYQAHDPENKFKIGDFVQLEKSRPISKTKTFLAIPVAARNAPKPVEDVPQDLGLPLESQT</sequence>
<dbReference type="GO" id="GO:0006412">
    <property type="term" value="P:translation"/>
    <property type="evidence" value="ECO:0007669"/>
    <property type="project" value="InterPro"/>
</dbReference>
<dbReference type="Pfam" id="PF00366">
    <property type="entry name" value="Ribosomal_S17"/>
    <property type="match status" value="1"/>
</dbReference>
<evidence type="ECO:0000256" key="1">
    <source>
        <dbReference type="ARBA" id="ARBA00004229"/>
    </source>
</evidence>
<dbReference type="PANTHER" id="PTHR10744:SF7">
    <property type="entry name" value="SMALL RIBOSOMAL SUBUNIT PROTEIN US17C"/>
    <property type="match status" value="1"/>
</dbReference>
<protein>
    <recommendedName>
        <fullName evidence="10">Small ribosomal subunit protein uS17c</fullName>
    </recommendedName>
    <alternativeName>
        <fullName evidence="11">30S ribosomal protein S17, chloroplastic</fullName>
    </alternativeName>
</protein>
<organism evidence="13">
    <name type="scientific">Spirodela intermedia</name>
    <name type="common">Intermediate duckweed</name>
    <dbReference type="NCBI Taxonomy" id="51605"/>
    <lineage>
        <taxon>Eukaryota</taxon>
        <taxon>Viridiplantae</taxon>
        <taxon>Streptophyta</taxon>
        <taxon>Embryophyta</taxon>
        <taxon>Tracheophyta</taxon>
        <taxon>Spermatophyta</taxon>
        <taxon>Magnoliopsida</taxon>
        <taxon>Liliopsida</taxon>
        <taxon>Araceae</taxon>
        <taxon>Lemnoideae</taxon>
        <taxon>Spirodela</taxon>
    </lineage>
</organism>
<dbReference type="InterPro" id="IPR012340">
    <property type="entry name" value="NA-bd_OB-fold"/>
</dbReference>
<dbReference type="Proteomes" id="UP001189122">
    <property type="component" value="Unassembled WGS sequence"/>
</dbReference>
<evidence type="ECO:0000256" key="11">
    <source>
        <dbReference type="ARBA" id="ARBA00035308"/>
    </source>
</evidence>
<keyword evidence="5" id="KW-0699">rRNA-binding</keyword>
<dbReference type="AlphaFoldDB" id="A0A7I8J197"/>
<evidence type="ECO:0000256" key="2">
    <source>
        <dbReference type="ARBA" id="ARBA00010254"/>
    </source>
</evidence>
<dbReference type="InterPro" id="IPR000266">
    <property type="entry name" value="Ribosomal_uS17"/>
</dbReference>